<dbReference type="InterPro" id="IPR036291">
    <property type="entry name" value="NAD(P)-bd_dom_sf"/>
</dbReference>
<evidence type="ECO:0000256" key="1">
    <source>
        <dbReference type="ARBA" id="ARBA00011009"/>
    </source>
</evidence>
<evidence type="ECO:0000256" key="4">
    <source>
        <dbReference type="ARBA" id="ARBA00048683"/>
    </source>
</evidence>
<feature type="domain" description="Glycerol-3-phosphate dehydrogenase NAD-dependent C-terminal" evidence="11">
    <location>
        <begin position="195"/>
        <end position="341"/>
    </location>
</feature>
<evidence type="ECO:0000256" key="5">
    <source>
        <dbReference type="PIRSR" id="PIRSR000114-1"/>
    </source>
</evidence>
<evidence type="ECO:0000256" key="7">
    <source>
        <dbReference type="PIRSR" id="PIRSR000114-3"/>
    </source>
</evidence>
<reference evidence="12 13" key="2">
    <citation type="journal article" date="2018" name="Proc. Natl. Acad. Sci.">
        <title>RNAi is a critical determinant of centromere evolution in closely related fungi.</title>
        <authorList>
            <person name="Yadav V."/>
            <person name="Sun S."/>
            <person name="Billmyre R.B."/>
            <person name="Thimmappa B.C."/>
            <person name="Shea T."/>
            <person name="Lintner R."/>
            <person name="Bakkeren G."/>
            <person name="Cuomo C.A."/>
            <person name="Heitman J."/>
            <person name="Sanyal K."/>
        </authorList>
    </citation>
    <scope>NUCLEOTIDE SEQUENCE [LARGE SCALE GENOMIC DNA]</scope>
    <source>
        <strain evidence="12 13">R265</strain>
    </source>
</reference>
<evidence type="ECO:0000313" key="12">
    <source>
        <dbReference type="EMBL" id="KGB74596.1"/>
    </source>
</evidence>
<proteinExistence type="inferred from homology"/>
<dbReference type="GO" id="GO:0005634">
    <property type="term" value="C:nucleus"/>
    <property type="evidence" value="ECO:0007669"/>
    <property type="project" value="TreeGrafter"/>
</dbReference>
<dbReference type="InterPro" id="IPR013328">
    <property type="entry name" value="6PGD_dom2"/>
</dbReference>
<organism evidence="12 13">
    <name type="scientific">Cryptococcus deuterogattii (strain R265)</name>
    <name type="common">Cryptococcus gattii VGII (strain R265)</name>
    <dbReference type="NCBI Taxonomy" id="294750"/>
    <lineage>
        <taxon>Eukaryota</taxon>
        <taxon>Fungi</taxon>
        <taxon>Dikarya</taxon>
        <taxon>Basidiomycota</taxon>
        <taxon>Agaricomycotina</taxon>
        <taxon>Tremellomycetes</taxon>
        <taxon>Tremellales</taxon>
        <taxon>Cryptococcaceae</taxon>
        <taxon>Cryptococcus</taxon>
        <taxon>Cryptococcus gattii species complex</taxon>
    </lineage>
</organism>
<evidence type="ECO:0000256" key="8">
    <source>
        <dbReference type="RuleBase" id="RU000437"/>
    </source>
</evidence>
<dbReference type="Proteomes" id="UP000029445">
    <property type="component" value="Chromosome 4"/>
</dbReference>
<dbReference type="PROSITE" id="PS00957">
    <property type="entry name" value="NAD_G3PDH"/>
    <property type="match status" value="1"/>
</dbReference>
<evidence type="ECO:0000259" key="11">
    <source>
        <dbReference type="Pfam" id="PF07479"/>
    </source>
</evidence>
<dbReference type="AlphaFoldDB" id="A0A095CZ96"/>
<name>A0A095CZ96_CRYD2</name>
<dbReference type="EMBL" id="CP025762">
    <property type="protein sequence ID" value="KGB74596.1"/>
    <property type="molecule type" value="Genomic_DNA"/>
</dbReference>
<dbReference type="GO" id="GO:0141152">
    <property type="term" value="F:glycerol-3-phosphate dehydrogenase (NAD+) activity"/>
    <property type="evidence" value="ECO:0007669"/>
    <property type="project" value="UniProtKB-UniRule"/>
</dbReference>
<dbReference type="GO" id="GO:0051287">
    <property type="term" value="F:NAD binding"/>
    <property type="evidence" value="ECO:0007669"/>
    <property type="project" value="UniProtKB-UniRule"/>
</dbReference>
<feature type="active site" description="Proton acceptor" evidence="5">
    <location>
        <position position="206"/>
    </location>
</feature>
<feature type="binding site" evidence="7">
    <location>
        <position position="271"/>
    </location>
    <ligand>
        <name>NAD(+)</name>
        <dbReference type="ChEBI" id="CHEBI:57540"/>
    </ligand>
</feature>
<keyword evidence="2 8" id="KW-0560">Oxidoreductase</keyword>
<evidence type="ECO:0000256" key="3">
    <source>
        <dbReference type="ARBA" id="ARBA00023027"/>
    </source>
</evidence>
<reference evidence="12 13" key="1">
    <citation type="journal article" date="2011" name="MBio">
        <title>Genome variation in Cryptococcus gattii, an emerging pathogen of immunocompetent hosts.</title>
        <authorList>
            <person name="D'Souza C.A."/>
            <person name="Kronstad J.W."/>
            <person name="Taylor G."/>
            <person name="Warren R."/>
            <person name="Yuen M."/>
            <person name="Hu G."/>
            <person name="Jung W.H."/>
            <person name="Sham A."/>
            <person name="Kidd S.E."/>
            <person name="Tangen K."/>
            <person name="Lee N."/>
            <person name="Zeilmaker T."/>
            <person name="Sawkins J."/>
            <person name="McVicker G."/>
            <person name="Shah S."/>
            <person name="Gnerre S."/>
            <person name="Griggs A."/>
            <person name="Zeng Q."/>
            <person name="Bartlett K."/>
            <person name="Li W."/>
            <person name="Wang X."/>
            <person name="Heitman J."/>
            <person name="Stajich J.E."/>
            <person name="Fraser J.A."/>
            <person name="Meyer W."/>
            <person name="Carter D."/>
            <person name="Schein J."/>
            <person name="Krzywinski M."/>
            <person name="Kwon-Chung K.J."/>
            <person name="Varma A."/>
            <person name="Wang J."/>
            <person name="Brunham R."/>
            <person name="Fyfe M."/>
            <person name="Ouellette B.F."/>
            <person name="Siddiqui A."/>
            <person name="Marra M."/>
            <person name="Jones S."/>
            <person name="Holt R."/>
            <person name="Birren B.W."/>
            <person name="Galagan J.E."/>
            <person name="Cuomo C.A."/>
        </authorList>
    </citation>
    <scope>NUCLEOTIDE SEQUENCE [LARGE SCALE GENOMIC DNA]</scope>
    <source>
        <strain evidence="12 13">R265</strain>
    </source>
</reference>
<dbReference type="NCBIfam" id="TIGR03376">
    <property type="entry name" value="glycerol3P_DH"/>
    <property type="match status" value="1"/>
</dbReference>
<dbReference type="GO" id="GO:0005829">
    <property type="term" value="C:cytosol"/>
    <property type="evidence" value="ECO:0007669"/>
    <property type="project" value="TreeGrafter"/>
</dbReference>
<dbReference type="Pfam" id="PF07479">
    <property type="entry name" value="NAD_Gly3P_dh_C"/>
    <property type="match status" value="1"/>
</dbReference>
<feature type="binding site" evidence="6">
    <location>
        <position position="122"/>
    </location>
    <ligand>
        <name>substrate</name>
    </ligand>
</feature>
<dbReference type="Gene3D" id="3.40.50.720">
    <property type="entry name" value="NAD(P)-binding Rossmann-like Domain"/>
    <property type="match status" value="1"/>
</dbReference>
<dbReference type="GeneID" id="88176671"/>
<protein>
    <recommendedName>
        <fullName evidence="9">Glycerol-3-phosphate dehydrogenase [NAD(+)]</fullName>
        <ecNumber evidence="9">1.1.1.8</ecNumber>
    </recommendedName>
</protein>
<feature type="binding site" evidence="7">
    <location>
        <position position="155"/>
    </location>
    <ligand>
        <name>NAD(+)</name>
        <dbReference type="ChEBI" id="CHEBI:57540"/>
    </ligand>
</feature>
<comment type="catalytic activity">
    <reaction evidence="4 9">
        <text>sn-glycerol 3-phosphate + NAD(+) = dihydroxyacetone phosphate + NADH + H(+)</text>
        <dbReference type="Rhea" id="RHEA:11092"/>
        <dbReference type="ChEBI" id="CHEBI:15378"/>
        <dbReference type="ChEBI" id="CHEBI:57540"/>
        <dbReference type="ChEBI" id="CHEBI:57597"/>
        <dbReference type="ChEBI" id="CHEBI:57642"/>
        <dbReference type="ChEBI" id="CHEBI:57945"/>
        <dbReference type="EC" id="1.1.1.8"/>
    </reaction>
</comment>
<dbReference type="SUPFAM" id="SSF51735">
    <property type="entry name" value="NAD(P)-binding Rossmann-fold domains"/>
    <property type="match status" value="1"/>
</dbReference>
<dbReference type="PRINTS" id="PR00077">
    <property type="entry name" value="GPDHDRGNASE"/>
</dbReference>
<dbReference type="STRING" id="294750.A0A095CZ96"/>
<feature type="binding site" evidence="6">
    <location>
        <begin position="271"/>
        <end position="272"/>
    </location>
    <ligand>
        <name>substrate</name>
    </ligand>
</feature>
<dbReference type="InterPro" id="IPR011128">
    <property type="entry name" value="G3P_DH_NAD-dep_N"/>
</dbReference>
<evidence type="ECO:0000256" key="2">
    <source>
        <dbReference type="ARBA" id="ARBA00023002"/>
    </source>
</evidence>
<keyword evidence="13" id="KW-1185">Reference proteome</keyword>
<accession>A0A095CZ96</accession>
<evidence type="ECO:0000256" key="6">
    <source>
        <dbReference type="PIRSR" id="PIRSR000114-2"/>
    </source>
</evidence>
<dbReference type="VEuPathDB" id="FungiDB:CNBG_0434"/>
<gene>
    <name evidence="12" type="ORF">CNBG_0434</name>
</gene>
<dbReference type="InterPro" id="IPR017751">
    <property type="entry name" value="G3P_DH_NAD-dep_euk"/>
</dbReference>
<dbReference type="GO" id="GO:0046168">
    <property type="term" value="P:glycerol-3-phosphate catabolic process"/>
    <property type="evidence" value="ECO:0007669"/>
    <property type="project" value="UniProtKB-UniRule"/>
</dbReference>
<feature type="binding site" evidence="7">
    <location>
        <position position="298"/>
    </location>
    <ligand>
        <name>NAD(+)</name>
        <dbReference type="ChEBI" id="CHEBI:57540"/>
    </ligand>
</feature>
<dbReference type="InterPro" id="IPR008927">
    <property type="entry name" value="6-PGluconate_DH-like_C_sf"/>
</dbReference>
<dbReference type="InterPro" id="IPR006168">
    <property type="entry name" value="G3P_DH_NAD-dep"/>
</dbReference>
<dbReference type="SUPFAM" id="SSF48179">
    <property type="entry name" value="6-phosphogluconate dehydrogenase C-terminal domain-like"/>
    <property type="match status" value="1"/>
</dbReference>
<feature type="binding site" evidence="7">
    <location>
        <position position="300"/>
    </location>
    <ligand>
        <name>NAD(+)</name>
        <dbReference type="ChEBI" id="CHEBI:57540"/>
    </ligand>
</feature>
<evidence type="ECO:0000259" key="10">
    <source>
        <dbReference type="Pfam" id="PF01210"/>
    </source>
</evidence>
<comment type="similarity">
    <text evidence="1 8">Belongs to the NAD-dependent glycerol-3-phosphate dehydrogenase family.</text>
</comment>
<dbReference type="PIRSF" id="PIRSF000114">
    <property type="entry name" value="Glycerol-3-P_dh"/>
    <property type="match status" value="1"/>
</dbReference>
<dbReference type="OrthoDB" id="10263760at2759"/>
<dbReference type="EC" id="1.1.1.8" evidence="9"/>
<dbReference type="KEGG" id="cdeu:CNBG_0434"/>
<dbReference type="GO" id="GO:0042803">
    <property type="term" value="F:protein homodimerization activity"/>
    <property type="evidence" value="ECO:0007669"/>
    <property type="project" value="InterPro"/>
</dbReference>
<dbReference type="HOGENOM" id="CLU_033449_2_2_1"/>
<dbReference type="GO" id="GO:0005975">
    <property type="term" value="P:carbohydrate metabolic process"/>
    <property type="evidence" value="ECO:0007669"/>
    <property type="project" value="InterPro"/>
</dbReference>
<sequence>MGKEKVAIVGSGNWGSAIARLAGMNTKKHPDVFDDSRVAVWVYEEEFEGKKLTEVINSEHENRKYLPGVKLEDNVVAIPDLKEAVKDATALIFVTPHQFLGKALDSLEGNVRKDAKAISLIKGVDVHGDDIHIFADVIEQRLGIPCSALSGANIANEVARDTFSETTIGYRNKEDGELWLKLFQTPNFKVQLIEDVAGVSLCGALKNIVAVAAGFVDGLGYGSNSKAAIMRIGLLEMKHFCQEFFTDVKEESFLQESAGVSDVITSCLAGRNYKVAAAFVGANKSFDQLESEMLNGQKLQGIHTAKDVHNFLNAKNRSRAYPLFDKVYQIAWEGVPVEQLTEGL</sequence>
<evidence type="ECO:0000313" key="13">
    <source>
        <dbReference type="Proteomes" id="UP000029445"/>
    </source>
</evidence>
<dbReference type="PANTHER" id="PTHR11728">
    <property type="entry name" value="GLYCEROL-3-PHOSPHATE DEHYDROGENASE"/>
    <property type="match status" value="1"/>
</dbReference>
<dbReference type="RefSeq" id="XP_062880587.1">
    <property type="nucleotide sequence ID" value="XM_063024517.1"/>
</dbReference>
<feature type="binding site" evidence="7">
    <location>
        <begin position="10"/>
        <end position="15"/>
    </location>
    <ligand>
        <name>NAD(+)</name>
        <dbReference type="ChEBI" id="CHEBI:57540"/>
    </ligand>
</feature>
<feature type="domain" description="Glycerol-3-phosphate dehydrogenase NAD-dependent N-terminal" evidence="10">
    <location>
        <begin position="5"/>
        <end position="174"/>
    </location>
</feature>
<dbReference type="Pfam" id="PF01210">
    <property type="entry name" value="NAD_Gly3P_dh_N"/>
    <property type="match status" value="1"/>
</dbReference>
<evidence type="ECO:0000256" key="9">
    <source>
        <dbReference type="RuleBase" id="RU361243"/>
    </source>
</evidence>
<dbReference type="InterPro" id="IPR006109">
    <property type="entry name" value="G3P_DH_NAD-dep_C"/>
</dbReference>
<dbReference type="PANTHER" id="PTHR11728:SF8">
    <property type="entry name" value="GLYCEROL-3-PHOSPHATE DEHYDROGENASE [NAD(+)]-RELATED"/>
    <property type="match status" value="1"/>
</dbReference>
<dbReference type="OMA" id="YDTPPMD"/>
<keyword evidence="3 7" id="KW-0520">NAD</keyword>
<dbReference type="FunFam" id="3.40.50.720:FF:000365">
    <property type="entry name" value="Glycerol-3-phosphate dehydrogenase [NAD(+)]"/>
    <property type="match status" value="1"/>
</dbReference>
<feature type="binding site" evidence="7">
    <location>
        <position position="99"/>
    </location>
    <ligand>
        <name>NAD(+)</name>
        <dbReference type="ChEBI" id="CHEBI:57540"/>
    </ligand>
</feature>
<dbReference type="FunFam" id="1.10.1040.10:FF:000004">
    <property type="entry name" value="Glycerol-3-phosphate dehydrogenase [NAD(+)]"/>
    <property type="match status" value="1"/>
</dbReference>
<dbReference type="Gene3D" id="1.10.1040.10">
    <property type="entry name" value="N-(1-d-carboxylethyl)-l-norvaline Dehydrogenase, domain 2"/>
    <property type="match status" value="1"/>
</dbReference>